<dbReference type="Pfam" id="PF01979">
    <property type="entry name" value="Amidohydro_1"/>
    <property type="match status" value="1"/>
</dbReference>
<dbReference type="InterPro" id="IPR006680">
    <property type="entry name" value="Amidohydro-rel"/>
</dbReference>
<dbReference type="Gene3D" id="3.30.110.90">
    <property type="entry name" value="Amidohydrolase"/>
    <property type="match status" value="1"/>
</dbReference>
<dbReference type="RefSeq" id="WP_289504516.1">
    <property type="nucleotide sequence ID" value="NZ_CP116805.1"/>
</dbReference>
<dbReference type="Gene3D" id="3.40.50.10910">
    <property type="entry name" value="Amidohydrolase"/>
    <property type="match status" value="1"/>
</dbReference>
<evidence type="ECO:0000313" key="4">
    <source>
        <dbReference type="Proteomes" id="UP001217500"/>
    </source>
</evidence>
<dbReference type="InterPro" id="IPR032466">
    <property type="entry name" value="Metal_Hydrolase"/>
</dbReference>
<dbReference type="KEGG" id="gso:PH603_03370"/>
<name>A0AAF0BLZ5_9PROT</name>
<organism evidence="3 4">
    <name type="scientific">Gimibacter soli</name>
    <dbReference type="NCBI Taxonomy" id="3024400"/>
    <lineage>
        <taxon>Bacteria</taxon>
        <taxon>Pseudomonadati</taxon>
        <taxon>Pseudomonadota</taxon>
        <taxon>Alphaproteobacteria</taxon>
        <taxon>Kordiimonadales</taxon>
        <taxon>Temperatibacteraceae</taxon>
        <taxon>Gimibacter</taxon>
    </lineage>
</organism>
<sequence length="448" mass="47874">MFAKAFLVTAVLAGVLAPASAADVTIYRDATIIDGKGGASVPHMAVIVEGETISAVTPVADLSATEMDGAKVVDLSGAYLMPGLIDSHQHMATPPDHPRALAQMRRDLYGGITAVRIMADDLRAVGDYARASAQGEIAAPDIYYAALMAGPDFFDDPRTAAAAKGVKPGTAPWMQAITPDTDMPLAIARAKGTSAIGVKLYDNLHPAELKRITAEAHKQGMFVWAHGMVFPSAPEDVVAAGVDVISHTCYLAYQVMNPRPTTYKDRRPVETEKLQGGDNPVMAKIFRDMAAKGIALDATIRVYREMDDRYAATPKMKQPYCTADLAAILTKQAYDLGVKIVAGTDVVPPREAAFPALYDELVLLNEKVGMPAGAVIRAATYEGARILGQDGTFGTIEAGKRADFIVTGSDPLASLANVRDIRFTVKRGKRYDRADYKGITAAEMPDEE</sequence>
<evidence type="ECO:0000259" key="2">
    <source>
        <dbReference type="Pfam" id="PF01979"/>
    </source>
</evidence>
<reference evidence="3" key="1">
    <citation type="submission" date="2023-01" db="EMBL/GenBank/DDBJ databases">
        <title>The genome sequence of Kordiimonadaceae bacterium 6D33.</title>
        <authorList>
            <person name="Liu Y."/>
        </authorList>
    </citation>
    <scope>NUCLEOTIDE SEQUENCE</scope>
    <source>
        <strain evidence="3">6D33</strain>
    </source>
</reference>
<protein>
    <submittedName>
        <fullName evidence="3">Amidohydrolase family protein</fullName>
    </submittedName>
</protein>
<dbReference type="Gene3D" id="2.30.40.10">
    <property type="entry name" value="Urease, subunit C, domain 1"/>
    <property type="match status" value="1"/>
</dbReference>
<dbReference type="SUPFAM" id="SSF51556">
    <property type="entry name" value="Metallo-dependent hydrolases"/>
    <property type="match status" value="1"/>
</dbReference>
<dbReference type="Proteomes" id="UP001217500">
    <property type="component" value="Chromosome"/>
</dbReference>
<accession>A0AAF0BLZ5</accession>
<dbReference type="GO" id="GO:0016810">
    <property type="term" value="F:hydrolase activity, acting on carbon-nitrogen (but not peptide) bonds"/>
    <property type="evidence" value="ECO:0007669"/>
    <property type="project" value="InterPro"/>
</dbReference>
<keyword evidence="1" id="KW-0732">Signal</keyword>
<dbReference type="EMBL" id="CP116805">
    <property type="protein sequence ID" value="WCL54797.1"/>
    <property type="molecule type" value="Genomic_DNA"/>
</dbReference>
<proteinExistence type="predicted"/>
<evidence type="ECO:0000313" key="3">
    <source>
        <dbReference type="EMBL" id="WCL54797.1"/>
    </source>
</evidence>
<dbReference type="SUPFAM" id="SSF51338">
    <property type="entry name" value="Composite domain of metallo-dependent hydrolases"/>
    <property type="match status" value="1"/>
</dbReference>
<feature type="domain" description="Amidohydrolase-related" evidence="2">
    <location>
        <begin position="79"/>
        <end position="429"/>
    </location>
</feature>
<keyword evidence="4" id="KW-1185">Reference proteome</keyword>
<dbReference type="Gene3D" id="1.20.58.520">
    <property type="entry name" value="Amidohydrolase"/>
    <property type="match status" value="1"/>
</dbReference>
<gene>
    <name evidence="3" type="ORF">PH603_03370</name>
</gene>
<feature type="signal peptide" evidence="1">
    <location>
        <begin position="1"/>
        <end position="21"/>
    </location>
</feature>
<evidence type="ECO:0000256" key="1">
    <source>
        <dbReference type="SAM" id="SignalP"/>
    </source>
</evidence>
<dbReference type="InterPro" id="IPR051781">
    <property type="entry name" value="Metallo-dep_Hydrolase"/>
</dbReference>
<dbReference type="PANTHER" id="PTHR43135:SF3">
    <property type="entry name" value="ALPHA-D-RIBOSE 1-METHYLPHOSPHONATE 5-TRIPHOSPHATE DIPHOSPHATASE"/>
    <property type="match status" value="1"/>
</dbReference>
<dbReference type="InterPro" id="IPR011059">
    <property type="entry name" value="Metal-dep_hydrolase_composite"/>
</dbReference>
<dbReference type="AlphaFoldDB" id="A0AAF0BLZ5"/>
<dbReference type="PANTHER" id="PTHR43135">
    <property type="entry name" value="ALPHA-D-RIBOSE 1-METHYLPHOSPHONATE 5-TRIPHOSPHATE DIPHOSPHATASE"/>
    <property type="match status" value="1"/>
</dbReference>
<feature type="chain" id="PRO_5042166425" evidence="1">
    <location>
        <begin position="22"/>
        <end position="448"/>
    </location>
</feature>